<dbReference type="GO" id="GO:0010150">
    <property type="term" value="P:leaf senescence"/>
    <property type="evidence" value="ECO:0007669"/>
    <property type="project" value="UniProtKB-ARBA"/>
</dbReference>
<dbReference type="PANTHER" id="PTHR33083">
    <property type="entry name" value="EXPRESSED PROTEIN"/>
    <property type="match status" value="1"/>
</dbReference>
<keyword evidence="4" id="KW-1185">Reference proteome</keyword>
<feature type="compositionally biased region" description="Basic and acidic residues" evidence="2">
    <location>
        <begin position="79"/>
        <end position="95"/>
    </location>
</feature>
<dbReference type="InterPro" id="IPR007608">
    <property type="entry name" value="Senescence_reg_S40"/>
</dbReference>
<reference evidence="3" key="1">
    <citation type="journal article" date="2023" name="Nat. Commun.">
        <title>Diploid and tetraploid genomes of Acorus and the evolution of monocots.</title>
        <authorList>
            <person name="Ma L."/>
            <person name="Liu K.W."/>
            <person name="Li Z."/>
            <person name="Hsiao Y.Y."/>
            <person name="Qi Y."/>
            <person name="Fu T."/>
            <person name="Tang G.D."/>
            <person name="Zhang D."/>
            <person name="Sun W.H."/>
            <person name="Liu D.K."/>
            <person name="Li Y."/>
            <person name="Chen G.Z."/>
            <person name="Liu X.D."/>
            <person name="Liao X.Y."/>
            <person name="Jiang Y.T."/>
            <person name="Yu X."/>
            <person name="Hao Y."/>
            <person name="Huang J."/>
            <person name="Zhao X.W."/>
            <person name="Ke S."/>
            <person name="Chen Y.Y."/>
            <person name="Wu W.L."/>
            <person name="Hsu J.L."/>
            <person name="Lin Y.F."/>
            <person name="Huang M.D."/>
            <person name="Li C.Y."/>
            <person name="Huang L."/>
            <person name="Wang Z.W."/>
            <person name="Zhao X."/>
            <person name="Zhong W.Y."/>
            <person name="Peng D.H."/>
            <person name="Ahmad S."/>
            <person name="Lan S."/>
            <person name="Zhang J.S."/>
            <person name="Tsai W.C."/>
            <person name="Van de Peer Y."/>
            <person name="Liu Z.J."/>
        </authorList>
    </citation>
    <scope>NUCLEOTIDE SEQUENCE</scope>
    <source>
        <strain evidence="3">CP</strain>
    </source>
</reference>
<evidence type="ECO:0000313" key="3">
    <source>
        <dbReference type="EMBL" id="KAK1303916.1"/>
    </source>
</evidence>
<reference evidence="3" key="2">
    <citation type="submission" date="2023-06" db="EMBL/GenBank/DDBJ databases">
        <authorList>
            <person name="Ma L."/>
            <person name="Liu K.-W."/>
            <person name="Li Z."/>
            <person name="Hsiao Y.-Y."/>
            <person name="Qi Y."/>
            <person name="Fu T."/>
            <person name="Tang G."/>
            <person name="Zhang D."/>
            <person name="Sun W.-H."/>
            <person name="Liu D.-K."/>
            <person name="Li Y."/>
            <person name="Chen G.-Z."/>
            <person name="Liu X.-D."/>
            <person name="Liao X.-Y."/>
            <person name="Jiang Y.-T."/>
            <person name="Yu X."/>
            <person name="Hao Y."/>
            <person name="Huang J."/>
            <person name="Zhao X.-W."/>
            <person name="Ke S."/>
            <person name="Chen Y.-Y."/>
            <person name="Wu W.-L."/>
            <person name="Hsu J.-L."/>
            <person name="Lin Y.-F."/>
            <person name="Huang M.-D."/>
            <person name="Li C.-Y."/>
            <person name="Huang L."/>
            <person name="Wang Z.-W."/>
            <person name="Zhao X."/>
            <person name="Zhong W.-Y."/>
            <person name="Peng D.-H."/>
            <person name="Ahmad S."/>
            <person name="Lan S."/>
            <person name="Zhang J.-S."/>
            <person name="Tsai W.-C."/>
            <person name="Van De Peer Y."/>
            <person name="Liu Z.-J."/>
        </authorList>
    </citation>
    <scope>NUCLEOTIDE SEQUENCE</scope>
    <source>
        <strain evidence="3">CP</strain>
        <tissue evidence="3">Leaves</tissue>
    </source>
</reference>
<protein>
    <recommendedName>
        <fullName evidence="5">Senescence regulator</fullName>
    </recommendedName>
</protein>
<name>A0AAV9DSR7_ACOCL</name>
<evidence type="ECO:0000313" key="4">
    <source>
        <dbReference type="Proteomes" id="UP001180020"/>
    </source>
</evidence>
<comment type="caution">
    <text evidence="3">The sequence shown here is derived from an EMBL/GenBank/DDBJ whole genome shotgun (WGS) entry which is preliminary data.</text>
</comment>
<accession>A0AAV9DSR7</accession>
<dbReference type="Pfam" id="PF04520">
    <property type="entry name" value="Senescence_reg"/>
    <property type="match status" value="1"/>
</dbReference>
<feature type="compositionally biased region" description="Acidic residues" evidence="2">
    <location>
        <begin position="96"/>
        <end position="110"/>
    </location>
</feature>
<dbReference type="Proteomes" id="UP001180020">
    <property type="component" value="Unassembled WGS sequence"/>
</dbReference>
<evidence type="ECO:0000256" key="2">
    <source>
        <dbReference type="SAM" id="MobiDB-lite"/>
    </source>
</evidence>
<comment type="similarity">
    <text evidence="1">Belongs to the senescence regulator S40 family.</text>
</comment>
<feature type="region of interest" description="Disordered" evidence="2">
    <location>
        <begin position="21"/>
        <end position="115"/>
    </location>
</feature>
<evidence type="ECO:0008006" key="5">
    <source>
        <dbReference type="Google" id="ProtNLM"/>
    </source>
</evidence>
<evidence type="ECO:0000256" key="1">
    <source>
        <dbReference type="ARBA" id="ARBA00034773"/>
    </source>
</evidence>
<gene>
    <name evidence="3" type="ORF">QJS10_CPB11g01355</name>
</gene>
<dbReference type="PANTHER" id="PTHR33083:SF103">
    <property type="entry name" value="SENESCENCE REGULATOR"/>
    <property type="match status" value="1"/>
</dbReference>
<dbReference type="AlphaFoldDB" id="A0AAV9DSR7"/>
<organism evidence="3 4">
    <name type="scientific">Acorus calamus</name>
    <name type="common">Sweet flag</name>
    <dbReference type="NCBI Taxonomy" id="4465"/>
    <lineage>
        <taxon>Eukaryota</taxon>
        <taxon>Viridiplantae</taxon>
        <taxon>Streptophyta</taxon>
        <taxon>Embryophyta</taxon>
        <taxon>Tracheophyta</taxon>
        <taxon>Spermatophyta</taxon>
        <taxon>Magnoliopsida</taxon>
        <taxon>Liliopsida</taxon>
        <taxon>Acoraceae</taxon>
        <taxon>Acorus</taxon>
    </lineage>
</organism>
<proteinExistence type="inferred from homology"/>
<dbReference type="EMBL" id="JAUJYO010000011">
    <property type="protein sequence ID" value="KAK1303916.1"/>
    <property type="molecule type" value="Genomic_DNA"/>
</dbReference>
<sequence length="160" mass="17989">MSVVAMREEEFDEEDIWAVMKESKNTSPKSKKTKDATLTSSVPRRLLPTGSKLIPKSHSMESGRVPQQSAPVNIPDWSRVYEKKGSDGPKDRGTDVDDDDDDDDDEDDDDRVPPHEWIARRLARNQISSFSVCEGVGRTLKGRDLSKVRNAVLTRTGFLE</sequence>